<keyword evidence="8" id="KW-0732">Signal</keyword>
<dbReference type="PROSITE" id="PS50076">
    <property type="entry name" value="DNAJ_2"/>
    <property type="match status" value="1"/>
</dbReference>
<dbReference type="SUPFAM" id="SSF46565">
    <property type="entry name" value="Chaperone J-domain"/>
    <property type="match status" value="1"/>
</dbReference>
<dbReference type="GO" id="GO:0006457">
    <property type="term" value="P:protein folding"/>
    <property type="evidence" value="ECO:0007669"/>
    <property type="project" value="InterPro"/>
</dbReference>
<dbReference type="OMA" id="KWHEDGD"/>
<evidence type="ECO:0000256" key="5">
    <source>
        <dbReference type="ARBA" id="ARBA00023186"/>
    </source>
</evidence>
<proteinExistence type="inferred from homology"/>
<dbReference type="FunCoup" id="Q234R6">
    <property type="interactions" value="10"/>
</dbReference>
<dbReference type="SMART" id="SM00271">
    <property type="entry name" value="DnaJ"/>
    <property type="match status" value="1"/>
</dbReference>
<dbReference type="SUPFAM" id="SSF49493">
    <property type="entry name" value="HSP40/DnaJ peptide-binding domain"/>
    <property type="match status" value="2"/>
</dbReference>
<dbReference type="InterPro" id="IPR044713">
    <property type="entry name" value="DNJA1/2-like"/>
</dbReference>
<dbReference type="HAMAP" id="MF_01152">
    <property type="entry name" value="DnaJ"/>
    <property type="match status" value="1"/>
</dbReference>
<keyword evidence="12" id="KW-1185">Reference proteome</keyword>
<dbReference type="EMBL" id="GG662767">
    <property type="protein sequence ID" value="EAR91937.1"/>
    <property type="molecule type" value="Genomic_DNA"/>
</dbReference>
<dbReference type="PROSITE" id="PS51188">
    <property type="entry name" value="ZF_CR"/>
    <property type="match status" value="1"/>
</dbReference>
<evidence type="ECO:0000313" key="11">
    <source>
        <dbReference type="EMBL" id="EAR91937.1"/>
    </source>
</evidence>
<dbReference type="CDD" id="cd06257">
    <property type="entry name" value="DnaJ"/>
    <property type="match status" value="1"/>
</dbReference>
<dbReference type="CDD" id="cd10747">
    <property type="entry name" value="DnaJ_C"/>
    <property type="match status" value="1"/>
</dbReference>
<reference evidence="12" key="1">
    <citation type="journal article" date="2006" name="PLoS Biol.">
        <title>Macronuclear genome sequence of the ciliate Tetrahymena thermophila, a model eukaryote.</title>
        <authorList>
            <person name="Eisen J.A."/>
            <person name="Coyne R.S."/>
            <person name="Wu M."/>
            <person name="Wu D."/>
            <person name="Thiagarajan M."/>
            <person name="Wortman J.R."/>
            <person name="Badger J.H."/>
            <person name="Ren Q."/>
            <person name="Amedeo P."/>
            <person name="Jones K.M."/>
            <person name="Tallon L.J."/>
            <person name="Delcher A.L."/>
            <person name="Salzberg S.L."/>
            <person name="Silva J.C."/>
            <person name="Haas B.J."/>
            <person name="Majoros W.H."/>
            <person name="Farzad M."/>
            <person name="Carlton J.M."/>
            <person name="Smith R.K. Jr."/>
            <person name="Garg J."/>
            <person name="Pearlman R.E."/>
            <person name="Karrer K.M."/>
            <person name="Sun L."/>
            <person name="Manning G."/>
            <person name="Elde N.C."/>
            <person name="Turkewitz A.P."/>
            <person name="Asai D.J."/>
            <person name="Wilkes D.E."/>
            <person name="Wang Y."/>
            <person name="Cai H."/>
            <person name="Collins K."/>
            <person name="Stewart B.A."/>
            <person name="Lee S.R."/>
            <person name="Wilamowska K."/>
            <person name="Weinberg Z."/>
            <person name="Ruzzo W.L."/>
            <person name="Wloga D."/>
            <person name="Gaertig J."/>
            <person name="Frankel J."/>
            <person name="Tsao C.-C."/>
            <person name="Gorovsky M.A."/>
            <person name="Keeling P.J."/>
            <person name="Waller R.F."/>
            <person name="Patron N.J."/>
            <person name="Cherry J.M."/>
            <person name="Stover N.A."/>
            <person name="Krieger C.J."/>
            <person name="del Toro C."/>
            <person name="Ryder H.F."/>
            <person name="Williamson S.C."/>
            <person name="Barbeau R.A."/>
            <person name="Hamilton E.P."/>
            <person name="Orias E."/>
        </authorList>
    </citation>
    <scope>NUCLEOTIDE SEQUENCE [LARGE SCALE GENOMIC DNA]</scope>
    <source>
        <strain evidence="12">SB210</strain>
    </source>
</reference>
<dbReference type="GO" id="GO:0009408">
    <property type="term" value="P:response to heat"/>
    <property type="evidence" value="ECO:0007669"/>
    <property type="project" value="InterPro"/>
</dbReference>
<evidence type="ECO:0000256" key="2">
    <source>
        <dbReference type="ARBA" id="ARBA00022737"/>
    </source>
</evidence>
<sequence>MRFIYIAVLILYTAILASAGYRKHYQTLEIKSNATEQEIKKAYRRLSQKYHPDKNHEAGAQERYQQINQAYEILRDKDLRRVYDQEGDEGVKRYQQQKQQGNQGGGDIFDMFGGFFGNQRRNVERRGPELKMRLYVSLEDIYNGSEVPFFITKQILCPHCRGTGADDPDHIKTCPACNGQGHVIRRQQIAPGYYQQFQQTCDKCGGKGKTVTSRCHVCRGSKTIPGYDEMSVFVEKGIGNGQTIKFDGGGDEYVDVSASDIIFEIAELPHSIFVRRGNNLHINIQITLKEALLGFKKKIKHLDGHYVKINKVGVTQPEEVQQIQGEGMPIHQQSSNFGDLFVRYIVKFEKQYNTKQIQALEEFFKIPK</sequence>
<gene>
    <name evidence="11" type="ORF">TTHERM_00101330</name>
</gene>
<keyword evidence="3 6" id="KW-0863">Zinc-finger</keyword>
<dbReference type="PROSITE" id="PS00636">
    <property type="entry name" value="DNAJ_1"/>
    <property type="match status" value="1"/>
</dbReference>
<evidence type="ECO:0000256" key="3">
    <source>
        <dbReference type="ARBA" id="ARBA00022771"/>
    </source>
</evidence>
<dbReference type="InterPro" id="IPR001623">
    <property type="entry name" value="DnaJ_domain"/>
</dbReference>
<feature type="domain" description="CR-type" evidence="10">
    <location>
        <begin position="144"/>
        <end position="227"/>
    </location>
</feature>
<dbReference type="InterPro" id="IPR008971">
    <property type="entry name" value="HSP40/DnaJ_pept-bd"/>
</dbReference>
<dbReference type="InParanoid" id="Q234R6"/>
<dbReference type="CDD" id="cd10719">
    <property type="entry name" value="DnaJ_zf"/>
    <property type="match status" value="1"/>
</dbReference>
<evidence type="ECO:0000256" key="6">
    <source>
        <dbReference type="PROSITE-ProRule" id="PRU00546"/>
    </source>
</evidence>
<keyword evidence="4 6" id="KW-0862">Zinc</keyword>
<dbReference type="InterPro" id="IPR018253">
    <property type="entry name" value="DnaJ_domain_CS"/>
</dbReference>
<dbReference type="HOGENOM" id="CLU_017633_0_2_1"/>
<dbReference type="OrthoDB" id="550424at2759"/>
<dbReference type="AlphaFoldDB" id="Q234R6"/>
<dbReference type="GO" id="GO:0005524">
    <property type="term" value="F:ATP binding"/>
    <property type="evidence" value="ECO:0007669"/>
    <property type="project" value="InterPro"/>
</dbReference>
<feature type="zinc finger region" description="CR-type" evidence="6">
    <location>
        <begin position="144"/>
        <end position="227"/>
    </location>
</feature>
<dbReference type="PRINTS" id="PR00625">
    <property type="entry name" value="JDOMAIN"/>
</dbReference>
<evidence type="ECO:0000256" key="8">
    <source>
        <dbReference type="SAM" id="SignalP"/>
    </source>
</evidence>
<keyword evidence="1 6" id="KW-0479">Metal-binding</keyword>
<name>Q234R6_TETTS</name>
<dbReference type="InterPro" id="IPR036410">
    <property type="entry name" value="HSP_DnaJ_Cys-rich_dom_sf"/>
</dbReference>
<dbReference type="Pfam" id="PF01556">
    <property type="entry name" value="DnaJ_C"/>
    <property type="match status" value="1"/>
</dbReference>
<dbReference type="KEGG" id="tet:TTHERM_00101330"/>
<evidence type="ECO:0000259" key="10">
    <source>
        <dbReference type="PROSITE" id="PS51188"/>
    </source>
</evidence>
<dbReference type="Gene3D" id="2.10.230.10">
    <property type="entry name" value="Heat shock protein DnaJ, cysteine-rich domain"/>
    <property type="match status" value="1"/>
</dbReference>
<evidence type="ECO:0000256" key="4">
    <source>
        <dbReference type="ARBA" id="ARBA00022833"/>
    </source>
</evidence>
<dbReference type="InterPro" id="IPR002939">
    <property type="entry name" value="DnaJ_C"/>
</dbReference>
<protein>
    <submittedName>
        <fullName evidence="11">DnaJ carboxy-terminal domain protein</fullName>
    </submittedName>
</protein>
<dbReference type="Gene3D" id="1.10.287.110">
    <property type="entry name" value="DnaJ domain"/>
    <property type="match status" value="1"/>
</dbReference>
<feature type="domain" description="J" evidence="9">
    <location>
        <begin position="23"/>
        <end position="87"/>
    </location>
</feature>
<dbReference type="FunFam" id="2.10.230.10:FF:000002">
    <property type="entry name" value="Molecular chaperone DnaJ"/>
    <property type="match status" value="1"/>
</dbReference>
<dbReference type="GO" id="GO:0051082">
    <property type="term" value="F:unfolded protein binding"/>
    <property type="evidence" value="ECO:0007669"/>
    <property type="project" value="InterPro"/>
</dbReference>
<organism evidence="11 12">
    <name type="scientific">Tetrahymena thermophila (strain SB210)</name>
    <dbReference type="NCBI Taxonomy" id="312017"/>
    <lineage>
        <taxon>Eukaryota</taxon>
        <taxon>Sar</taxon>
        <taxon>Alveolata</taxon>
        <taxon>Ciliophora</taxon>
        <taxon>Intramacronucleata</taxon>
        <taxon>Oligohymenophorea</taxon>
        <taxon>Hymenostomatida</taxon>
        <taxon>Tetrahymenina</taxon>
        <taxon>Tetrahymenidae</taxon>
        <taxon>Tetrahymena</taxon>
    </lineage>
</organism>
<dbReference type="Pfam" id="PF00684">
    <property type="entry name" value="DnaJ_CXXCXGXG"/>
    <property type="match status" value="1"/>
</dbReference>
<evidence type="ECO:0000256" key="7">
    <source>
        <dbReference type="SAM" id="Coils"/>
    </source>
</evidence>
<feature type="coiled-coil region" evidence="7">
    <location>
        <begin position="25"/>
        <end position="77"/>
    </location>
</feature>
<dbReference type="Pfam" id="PF00226">
    <property type="entry name" value="DnaJ"/>
    <property type="match status" value="1"/>
</dbReference>
<accession>Q234R6</accession>
<dbReference type="InterPro" id="IPR036869">
    <property type="entry name" value="J_dom_sf"/>
</dbReference>
<dbReference type="RefSeq" id="XP_001012182.1">
    <property type="nucleotide sequence ID" value="XM_001012182.3"/>
</dbReference>
<dbReference type="GO" id="GO:0008270">
    <property type="term" value="F:zinc ion binding"/>
    <property type="evidence" value="ECO:0007669"/>
    <property type="project" value="UniProtKB-KW"/>
</dbReference>
<keyword evidence="2" id="KW-0677">Repeat</keyword>
<dbReference type="STRING" id="312017.Q234R6"/>
<dbReference type="eggNOG" id="KOG0712">
    <property type="taxonomic scope" value="Eukaryota"/>
</dbReference>
<dbReference type="SUPFAM" id="SSF57938">
    <property type="entry name" value="DnaJ/Hsp40 cysteine-rich domain"/>
    <property type="match status" value="1"/>
</dbReference>
<dbReference type="GO" id="GO:0030544">
    <property type="term" value="F:Hsp70 protein binding"/>
    <property type="evidence" value="ECO:0007669"/>
    <property type="project" value="InterPro"/>
</dbReference>
<keyword evidence="7" id="KW-0175">Coiled coil</keyword>
<dbReference type="InterPro" id="IPR001305">
    <property type="entry name" value="HSP_DnaJ_Cys-rich_dom"/>
</dbReference>
<feature type="chain" id="PRO_5004201886" evidence="8">
    <location>
        <begin position="20"/>
        <end position="368"/>
    </location>
</feature>
<dbReference type="InterPro" id="IPR012724">
    <property type="entry name" value="DnaJ"/>
</dbReference>
<evidence type="ECO:0000313" key="12">
    <source>
        <dbReference type="Proteomes" id="UP000009168"/>
    </source>
</evidence>
<feature type="signal peptide" evidence="8">
    <location>
        <begin position="1"/>
        <end position="19"/>
    </location>
</feature>
<dbReference type="Gene3D" id="2.60.260.20">
    <property type="entry name" value="Urease metallochaperone UreE, N-terminal domain"/>
    <property type="match status" value="2"/>
</dbReference>
<evidence type="ECO:0000256" key="1">
    <source>
        <dbReference type="ARBA" id="ARBA00022723"/>
    </source>
</evidence>
<dbReference type="Proteomes" id="UP000009168">
    <property type="component" value="Unassembled WGS sequence"/>
</dbReference>
<evidence type="ECO:0000259" key="9">
    <source>
        <dbReference type="PROSITE" id="PS50076"/>
    </source>
</evidence>
<dbReference type="PANTHER" id="PTHR43888">
    <property type="entry name" value="DNAJ-LIKE-2, ISOFORM A-RELATED"/>
    <property type="match status" value="1"/>
</dbReference>
<keyword evidence="5" id="KW-0143">Chaperone</keyword>
<dbReference type="FunFam" id="2.60.260.20:FF:000013">
    <property type="entry name" value="DnaJ subfamily B member 11"/>
    <property type="match status" value="1"/>
</dbReference>
<dbReference type="GeneID" id="7841197"/>